<keyword evidence="5 6" id="KW-0472">Membrane</keyword>
<dbReference type="EMBL" id="QPKB01000003">
    <property type="protein sequence ID" value="RWR80349.1"/>
    <property type="molecule type" value="Genomic_DNA"/>
</dbReference>
<evidence type="ECO:0000313" key="8">
    <source>
        <dbReference type="EMBL" id="RWR80349.1"/>
    </source>
</evidence>
<comment type="similarity">
    <text evidence="2">Belongs to the steroid 5-alpha reductase family.</text>
</comment>
<evidence type="ECO:0000256" key="5">
    <source>
        <dbReference type="ARBA" id="ARBA00023136"/>
    </source>
</evidence>
<organism evidence="8 9">
    <name type="scientific">Cinnamomum micranthum f. kanehirae</name>
    <dbReference type="NCBI Taxonomy" id="337451"/>
    <lineage>
        <taxon>Eukaryota</taxon>
        <taxon>Viridiplantae</taxon>
        <taxon>Streptophyta</taxon>
        <taxon>Embryophyta</taxon>
        <taxon>Tracheophyta</taxon>
        <taxon>Spermatophyta</taxon>
        <taxon>Magnoliopsida</taxon>
        <taxon>Magnoliidae</taxon>
        <taxon>Laurales</taxon>
        <taxon>Lauraceae</taxon>
        <taxon>Cinnamomum</taxon>
    </lineage>
</organism>
<evidence type="ECO:0000256" key="1">
    <source>
        <dbReference type="ARBA" id="ARBA00004141"/>
    </source>
</evidence>
<accession>A0A443NPE2</accession>
<dbReference type="PROSITE" id="PS50244">
    <property type="entry name" value="S5A_REDUCTASE"/>
    <property type="match status" value="1"/>
</dbReference>
<dbReference type="OrthoDB" id="5788137at2759"/>
<reference evidence="8 9" key="1">
    <citation type="journal article" date="2019" name="Nat. Plants">
        <title>Stout camphor tree genome fills gaps in understanding of flowering plant genome evolution.</title>
        <authorList>
            <person name="Chaw S.M."/>
            <person name="Liu Y.C."/>
            <person name="Wu Y.W."/>
            <person name="Wang H.Y."/>
            <person name="Lin C.I."/>
            <person name="Wu C.S."/>
            <person name="Ke H.M."/>
            <person name="Chang L.Y."/>
            <person name="Hsu C.Y."/>
            <person name="Yang H.T."/>
            <person name="Sudianto E."/>
            <person name="Hsu M.H."/>
            <person name="Wu K.P."/>
            <person name="Wang L.N."/>
            <person name="Leebens-Mack J.H."/>
            <person name="Tsai I.J."/>
        </authorList>
    </citation>
    <scope>NUCLEOTIDE SEQUENCE [LARGE SCALE GENOMIC DNA]</scope>
    <source>
        <strain evidence="9">cv. Chaw 1501</strain>
        <tissue evidence="8">Young leaves</tissue>
    </source>
</reference>
<evidence type="ECO:0000256" key="2">
    <source>
        <dbReference type="ARBA" id="ARBA00007742"/>
    </source>
</evidence>
<evidence type="ECO:0000256" key="3">
    <source>
        <dbReference type="ARBA" id="ARBA00022692"/>
    </source>
</evidence>
<dbReference type="InterPro" id="IPR001104">
    <property type="entry name" value="3-oxo-5_a-steroid_4-DH_C"/>
</dbReference>
<comment type="subcellular location">
    <subcellularLocation>
        <location evidence="1">Membrane</location>
        <topology evidence="1">Multi-pass membrane protein</topology>
    </subcellularLocation>
</comment>
<dbReference type="GO" id="GO:0016020">
    <property type="term" value="C:membrane"/>
    <property type="evidence" value="ECO:0007669"/>
    <property type="project" value="UniProtKB-SubCell"/>
</dbReference>
<feature type="transmembrane region" description="Helical" evidence="6">
    <location>
        <begin position="92"/>
        <end position="113"/>
    </location>
</feature>
<proteinExistence type="inferred from homology"/>
<comment type="caution">
    <text evidence="8">The sequence shown here is derived from an EMBL/GenBank/DDBJ whole genome shotgun (WGS) entry which is preliminary data.</text>
</comment>
<gene>
    <name evidence="8" type="ORF">CKAN_00898300</name>
</gene>
<feature type="transmembrane region" description="Helical" evidence="6">
    <location>
        <begin position="221"/>
        <end position="241"/>
    </location>
</feature>
<protein>
    <submittedName>
        <fullName evidence="8">3-oxo-5-alpha-steroid 4-dehydrogenase</fullName>
    </submittedName>
</protein>
<feature type="domain" description="3-oxo-5-alpha-steroid 4-dehydrogenase C-terminal" evidence="7">
    <location>
        <begin position="139"/>
        <end position="265"/>
    </location>
</feature>
<dbReference type="Gene3D" id="1.20.120.1630">
    <property type="match status" value="1"/>
</dbReference>
<dbReference type="InterPro" id="IPR039357">
    <property type="entry name" value="SRD5A/TECR"/>
</dbReference>
<sequence>MSILQELLFPPPPSLYITAMSVVGLVSLSYCGLAEVRGKHLQYSKFWNVQSKGKGKEGIKLSSRAGMLLLYTPAVVAGAASLAFYPSPSLRFWLLSWALTIHFLKRVLEVLFVHKYSGGMILDSAILISLSYFTATVNALYAQYLTVGTPEPHIDLKYAGIVVFLVGIAGNFYHHYLLSKLREKNDKGYKIPKGGLFNLVICPHYLFEILGFIGISCISQTVYASSFTIGTIGYLMGRSYATRKWYRAKFSNFPAEVKALIPFVF</sequence>
<dbReference type="GO" id="GO:0006629">
    <property type="term" value="P:lipid metabolic process"/>
    <property type="evidence" value="ECO:0007669"/>
    <property type="project" value="InterPro"/>
</dbReference>
<dbReference type="GO" id="GO:0016627">
    <property type="term" value="F:oxidoreductase activity, acting on the CH-CH group of donors"/>
    <property type="evidence" value="ECO:0007669"/>
    <property type="project" value="InterPro"/>
</dbReference>
<keyword evidence="3 6" id="KW-0812">Transmembrane</keyword>
<name>A0A443NPE2_9MAGN</name>
<feature type="transmembrane region" description="Helical" evidence="6">
    <location>
        <begin position="156"/>
        <end position="174"/>
    </location>
</feature>
<dbReference type="Proteomes" id="UP000283530">
    <property type="component" value="Unassembled WGS sequence"/>
</dbReference>
<feature type="transmembrane region" description="Helical" evidence="6">
    <location>
        <begin position="195"/>
        <end position="215"/>
    </location>
</feature>
<evidence type="ECO:0000256" key="6">
    <source>
        <dbReference type="SAM" id="Phobius"/>
    </source>
</evidence>
<evidence type="ECO:0000259" key="7">
    <source>
        <dbReference type="Pfam" id="PF02544"/>
    </source>
</evidence>
<evidence type="ECO:0000313" key="9">
    <source>
        <dbReference type="Proteomes" id="UP000283530"/>
    </source>
</evidence>
<feature type="transmembrane region" description="Helical" evidence="6">
    <location>
        <begin position="125"/>
        <end position="144"/>
    </location>
</feature>
<feature type="transmembrane region" description="Helical" evidence="6">
    <location>
        <begin position="68"/>
        <end position="86"/>
    </location>
</feature>
<keyword evidence="4 6" id="KW-1133">Transmembrane helix</keyword>
<dbReference type="PANTHER" id="PTHR10556:SF35">
    <property type="entry name" value="3-OXO-5-ALPHA-STEROID 4-DEHYDROGENASE FAMILY PROTEIN"/>
    <property type="match status" value="1"/>
</dbReference>
<dbReference type="Pfam" id="PF02544">
    <property type="entry name" value="Steroid_dh"/>
    <property type="match status" value="1"/>
</dbReference>
<feature type="transmembrane region" description="Helical" evidence="6">
    <location>
        <begin position="15"/>
        <end position="36"/>
    </location>
</feature>
<dbReference type="AlphaFoldDB" id="A0A443NPE2"/>
<evidence type="ECO:0000256" key="4">
    <source>
        <dbReference type="ARBA" id="ARBA00022989"/>
    </source>
</evidence>
<dbReference type="STRING" id="337451.A0A443NPE2"/>
<dbReference type="FunFam" id="1.20.120.1630:FF:000017">
    <property type="entry name" value="3-oxo-5-alpha-steroid 4-dehydrogenase family protein"/>
    <property type="match status" value="1"/>
</dbReference>
<keyword evidence="9" id="KW-1185">Reference proteome</keyword>
<dbReference type="PANTHER" id="PTHR10556">
    <property type="entry name" value="3-OXO-5-ALPHA-STEROID 4-DEHYDROGENASE"/>
    <property type="match status" value="1"/>
</dbReference>